<evidence type="ECO:0000259" key="7">
    <source>
        <dbReference type="PROSITE" id="PS51779"/>
    </source>
</evidence>
<evidence type="ECO:0000256" key="3">
    <source>
        <dbReference type="ARBA" id="ARBA00022692"/>
    </source>
</evidence>
<evidence type="ECO:0000256" key="5">
    <source>
        <dbReference type="ARBA" id="ARBA00023136"/>
    </source>
</evidence>
<evidence type="ECO:0000256" key="1">
    <source>
        <dbReference type="ARBA" id="ARBA00004370"/>
    </source>
</evidence>
<dbReference type="PROSITE" id="PS51779">
    <property type="entry name" value="POTRA"/>
    <property type="match status" value="1"/>
</dbReference>
<accession>A0A644VN66</accession>
<dbReference type="Pfam" id="PF07244">
    <property type="entry name" value="POTRA"/>
    <property type="match status" value="4"/>
</dbReference>
<evidence type="ECO:0000313" key="8">
    <source>
        <dbReference type="EMBL" id="MPL92786.1"/>
    </source>
</evidence>
<evidence type="ECO:0000256" key="2">
    <source>
        <dbReference type="ARBA" id="ARBA00022452"/>
    </source>
</evidence>
<evidence type="ECO:0000256" key="4">
    <source>
        <dbReference type="ARBA" id="ARBA00022729"/>
    </source>
</evidence>
<dbReference type="NCBIfam" id="TIGR03303">
    <property type="entry name" value="OM_YaeT"/>
    <property type="match status" value="1"/>
</dbReference>
<comment type="subcellular location">
    <subcellularLocation>
        <location evidence="1">Membrane</location>
    </subcellularLocation>
</comment>
<keyword evidence="3" id="KW-0812">Transmembrane</keyword>
<dbReference type="EMBL" id="VSSQ01000370">
    <property type="protein sequence ID" value="MPL92786.1"/>
    <property type="molecule type" value="Genomic_DNA"/>
</dbReference>
<dbReference type="PIRSF" id="PIRSF006076">
    <property type="entry name" value="OM_assembly_OMP85"/>
    <property type="match status" value="1"/>
</dbReference>
<keyword evidence="6" id="KW-0998">Cell outer membrane</keyword>
<dbReference type="PANTHER" id="PTHR12815">
    <property type="entry name" value="SORTING AND ASSEMBLY MACHINERY SAMM50 PROTEIN FAMILY MEMBER"/>
    <property type="match status" value="1"/>
</dbReference>
<dbReference type="GO" id="GO:0071709">
    <property type="term" value="P:membrane assembly"/>
    <property type="evidence" value="ECO:0007669"/>
    <property type="project" value="InterPro"/>
</dbReference>
<keyword evidence="5" id="KW-0472">Membrane</keyword>
<dbReference type="InterPro" id="IPR023707">
    <property type="entry name" value="OM_assembly_BamA"/>
</dbReference>
<dbReference type="AlphaFoldDB" id="A0A644VN66"/>
<organism evidence="8">
    <name type="scientific">bioreactor metagenome</name>
    <dbReference type="NCBI Taxonomy" id="1076179"/>
    <lineage>
        <taxon>unclassified sequences</taxon>
        <taxon>metagenomes</taxon>
        <taxon>ecological metagenomes</taxon>
    </lineage>
</organism>
<comment type="caution">
    <text evidence="8">The sequence shown here is derived from an EMBL/GenBank/DDBJ whole genome shotgun (WGS) entry which is preliminary data.</text>
</comment>
<dbReference type="PANTHER" id="PTHR12815:SF47">
    <property type="entry name" value="TRANSLOCATION AND ASSEMBLY MODULE SUBUNIT TAMA"/>
    <property type="match status" value="1"/>
</dbReference>
<proteinExistence type="predicted"/>
<sequence>MNILKPLLVFVFGAFLPLFVLAQQDSIKDKNNSIELDYFSPKEYEIGNIIVTGADHLDHPSIILISGLSVGDKIFVPSDKITDAIDKLWKQNIFDDVQILVEKIEGKTLFLNFALKTKPRMASYKFTGKNIKRSDGDKIREELNIMRGDIVTENMKMNCINIIKDYYFDKGFYNTEVSVEETKDTSTTRNDVNLIFNIERGEKIKIKDVVIKGSNSLKGKWWTFSGTSAESVVRSQMKDTKKYRWWRVWKSSRFQEKDFIEDKKAIIKKYYDEGFRNARIISDSVYLVKDKKGKQSLIVELNIEEGKKFYFRNITWVGNTKYTSEDLSKRLRIEKGDPYNRTLLETNVNYDPTGADISALYQDDGYLFFQVIPVEVNIQNDSIDIEMRVHEGKQARIGRVSISGNSRTNDHVIMRELKTLPGQLFSRDAVIRSLRELQQLQYFDQENLNYDIQPDQDNGLVDIEYKLKEINSDKFEISGGWGAGMVIGTVGVTFTNFSTKNFFKKDAWRPLPSGDGQHLSLRAQTNGTYYYSLSASFTEPWLGGKKPNALSGSVFYSYQDDGYWNNSGSPSYWLSIFGASLSLGKRLQWPDDYFTFVQGISFQQYNVKNYPAFVTFKTGRSNNLNYNFTVARNSSDSPIFPRTGSDISFTTQLTFPYSLVNGKDYNKLSNEEKYKWLEYYKVNIKSAWYFNLVDNLVMSTRARFGFLGQYNNKVGYSPFERYYVGGDGLQGWVLDGREVIALRGYTASSLSPTNGATVFDKFTLDLRYPISLNPVATIYALAFFEAGNSWENFEGFAPFKMYRSAGIGLRLFMPMFGLIGIDWGYGFDQIPGSPTAGGPQFHFSIGQSMD</sequence>
<gene>
    <name evidence="8" type="primary">bamA_17</name>
    <name evidence="8" type="ORF">SDC9_38900</name>
</gene>
<evidence type="ECO:0000256" key="6">
    <source>
        <dbReference type="ARBA" id="ARBA00023237"/>
    </source>
</evidence>
<protein>
    <submittedName>
        <fullName evidence="8">Outer membrane protein assembly factor BamA</fullName>
    </submittedName>
</protein>
<keyword evidence="4" id="KW-0732">Signal</keyword>
<name>A0A644VN66_9ZZZZ</name>
<dbReference type="InterPro" id="IPR034746">
    <property type="entry name" value="POTRA"/>
</dbReference>
<feature type="domain" description="POTRA" evidence="7">
    <location>
        <begin position="309"/>
        <end position="392"/>
    </location>
</feature>
<reference evidence="8" key="1">
    <citation type="submission" date="2019-08" db="EMBL/GenBank/DDBJ databases">
        <authorList>
            <person name="Kucharzyk K."/>
            <person name="Murdoch R.W."/>
            <person name="Higgins S."/>
            <person name="Loffler F."/>
        </authorList>
    </citation>
    <scope>NUCLEOTIDE SEQUENCE</scope>
</reference>
<dbReference type="InterPro" id="IPR010827">
    <property type="entry name" value="BamA/TamA_POTRA"/>
</dbReference>
<keyword evidence="2" id="KW-1134">Transmembrane beta strand</keyword>
<dbReference type="Gene3D" id="2.40.160.50">
    <property type="entry name" value="membrane protein fhac: a member of the omp85/tpsb transporter family"/>
    <property type="match status" value="1"/>
</dbReference>
<dbReference type="GO" id="GO:0019867">
    <property type="term" value="C:outer membrane"/>
    <property type="evidence" value="ECO:0007669"/>
    <property type="project" value="InterPro"/>
</dbReference>
<dbReference type="InterPro" id="IPR039910">
    <property type="entry name" value="D15-like"/>
</dbReference>
<dbReference type="Gene3D" id="3.10.20.310">
    <property type="entry name" value="membrane protein fhac"/>
    <property type="match status" value="5"/>
</dbReference>